<dbReference type="EMBL" id="JABFOF010000007">
    <property type="protein sequence ID" value="KAG2389650.1"/>
    <property type="molecule type" value="Genomic_DNA"/>
</dbReference>
<dbReference type="AlphaFoldDB" id="A0A8T0JXW1"/>
<reference evidence="1 2" key="1">
    <citation type="submission" date="2020-05" db="EMBL/GenBank/DDBJ databases">
        <title>Vigna angularis (adzuki bean) Var. LongXiaoDou No. 4 denovo assembly.</title>
        <authorList>
            <person name="Xiang H."/>
        </authorList>
    </citation>
    <scope>NUCLEOTIDE SEQUENCE [LARGE SCALE GENOMIC DNA]</scope>
    <source>
        <tissue evidence="1">Leaf</tissue>
    </source>
</reference>
<name>A0A8T0JXW1_PHAAN</name>
<dbReference type="GO" id="GO:0010105">
    <property type="term" value="P:negative regulation of ethylene-activated signaling pathway"/>
    <property type="evidence" value="ECO:0007669"/>
    <property type="project" value="InterPro"/>
</dbReference>
<evidence type="ECO:0000313" key="2">
    <source>
        <dbReference type="Proteomes" id="UP000743370"/>
    </source>
</evidence>
<comment type="caution">
    <text evidence="1">The sequence shown here is derived from an EMBL/GenBank/DDBJ whole genome shotgun (WGS) entry which is preliminary data.</text>
</comment>
<dbReference type="Proteomes" id="UP000743370">
    <property type="component" value="Unassembled WGS sequence"/>
</dbReference>
<organism evidence="1 2">
    <name type="scientific">Phaseolus angularis</name>
    <name type="common">Azuki bean</name>
    <name type="synonym">Vigna angularis</name>
    <dbReference type="NCBI Taxonomy" id="3914"/>
    <lineage>
        <taxon>Eukaryota</taxon>
        <taxon>Viridiplantae</taxon>
        <taxon>Streptophyta</taxon>
        <taxon>Embryophyta</taxon>
        <taxon>Tracheophyta</taxon>
        <taxon>Spermatophyta</taxon>
        <taxon>Magnoliopsida</taxon>
        <taxon>eudicotyledons</taxon>
        <taxon>Gunneridae</taxon>
        <taxon>Pentapetalae</taxon>
        <taxon>rosids</taxon>
        <taxon>fabids</taxon>
        <taxon>Fabales</taxon>
        <taxon>Fabaceae</taxon>
        <taxon>Papilionoideae</taxon>
        <taxon>50 kb inversion clade</taxon>
        <taxon>NPAAA clade</taxon>
        <taxon>indigoferoid/millettioid clade</taxon>
        <taxon>Phaseoleae</taxon>
        <taxon>Vigna</taxon>
    </lineage>
</organism>
<proteinExistence type="predicted"/>
<accession>A0A8T0JXW1</accession>
<sequence length="194" mass="22393">MRSFFLAESCKETHPNALNPQSWLQIERGKLPKLSSYPSSASIESLVKVPQPAVRPFYKPADYVFKGLGEVKLMRRSLQGAWQKANTVHEKIIFGAWLKYEKQEEELIADLLANCGKCAKEFAPVDIASHLPFDVNCSWRETEAGEQCSENLDLRRRQVREEEQEWPRECQILIAQQRDRECRVQLGIAVCHIY</sequence>
<dbReference type="PANTHER" id="PTHR44203:SF2">
    <property type="entry name" value="ETO1-LIKE PROTEIN 1"/>
    <property type="match status" value="1"/>
</dbReference>
<dbReference type="InterPro" id="IPR044631">
    <property type="entry name" value="ETO1-like"/>
</dbReference>
<evidence type="ECO:0000313" key="1">
    <source>
        <dbReference type="EMBL" id="KAG2389650.1"/>
    </source>
</evidence>
<gene>
    <name evidence="1" type="ORF">HKW66_Vig0177230</name>
</gene>
<protein>
    <submittedName>
        <fullName evidence="1">ETO1-like protein</fullName>
    </submittedName>
</protein>
<dbReference type="PANTHER" id="PTHR44203">
    <property type="entry name" value="ETO1-RELATED"/>
    <property type="match status" value="1"/>
</dbReference>